<dbReference type="Pfam" id="PF04082">
    <property type="entry name" value="Fungal_trans"/>
    <property type="match status" value="1"/>
</dbReference>
<accession>A0A2U1IVP1</accession>
<protein>
    <recommendedName>
        <fullName evidence="7">Xylanolytic transcriptional activator regulatory domain-containing protein</fullName>
    </recommendedName>
</protein>
<organism evidence="8 9">
    <name type="scientific">Smittium angustum</name>
    <dbReference type="NCBI Taxonomy" id="133377"/>
    <lineage>
        <taxon>Eukaryota</taxon>
        <taxon>Fungi</taxon>
        <taxon>Fungi incertae sedis</taxon>
        <taxon>Zoopagomycota</taxon>
        <taxon>Kickxellomycotina</taxon>
        <taxon>Harpellomycetes</taxon>
        <taxon>Harpellales</taxon>
        <taxon>Legeriomycetaceae</taxon>
        <taxon>Smittium</taxon>
    </lineage>
</organism>
<keyword evidence="3" id="KW-0805">Transcription regulation</keyword>
<name>A0A2U1IVP1_SMIAN</name>
<dbReference type="InterPro" id="IPR050815">
    <property type="entry name" value="TF_fung"/>
</dbReference>
<dbReference type="CDD" id="cd12148">
    <property type="entry name" value="fungal_TF_MHR"/>
    <property type="match status" value="1"/>
</dbReference>
<dbReference type="GO" id="GO:0000981">
    <property type="term" value="F:DNA-binding transcription factor activity, RNA polymerase II-specific"/>
    <property type="evidence" value="ECO:0007669"/>
    <property type="project" value="InterPro"/>
</dbReference>
<dbReference type="GO" id="GO:0003677">
    <property type="term" value="F:DNA binding"/>
    <property type="evidence" value="ECO:0007669"/>
    <property type="project" value="InterPro"/>
</dbReference>
<dbReference type="PANTHER" id="PTHR47338">
    <property type="entry name" value="ZN(II)2CYS6 TRANSCRIPTION FACTOR (EUROFUNG)-RELATED"/>
    <property type="match status" value="1"/>
</dbReference>
<feature type="compositionally biased region" description="Basic and acidic residues" evidence="6">
    <location>
        <begin position="603"/>
        <end position="614"/>
    </location>
</feature>
<dbReference type="GO" id="GO:0005634">
    <property type="term" value="C:nucleus"/>
    <property type="evidence" value="ECO:0007669"/>
    <property type="project" value="UniProtKB-SubCell"/>
</dbReference>
<keyword evidence="4" id="KW-0804">Transcription</keyword>
<dbReference type="EMBL" id="MBFU01001101">
    <property type="protein sequence ID" value="PVZ96869.1"/>
    <property type="molecule type" value="Genomic_DNA"/>
</dbReference>
<feature type="domain" description="Xylanolytic transcriptional activator regulatory" evidence="7">
    <location>
        <begin position="37"/>
        <end position="197"/>
    </location>
</feature>
<evidence type="ECO:0000313" key="8">
    <source>
        <dbReference type="EMBL" id="PVZ96869.1"/>
    </source>
</evidence>
<proteinExistence type="predicted"/>
<evidence type="ECO:0000256" key="5">
    <source>
        <dbReference type="ARBA" id="ARBA00023242"/>
    </source>
</evidence>
<feature type="compositionally biased region" description="Polar residues" evidence="6">
    <location>
        <begin position="616"/>
        <end position="627"/>
    </location>
</feature>
<dbReference type="InterPro" id="IPR007219">
    <property type="entry name" value="XnlR_reg_dom"/>
</dbReference>
<feature type="region of interest" description="Disordered" evidence="6">
    <location>
        <begin position="602"/>
        <end position="632"/>
    </location>
</feature>
<evidence type="ECO:0000259" key="7">
    <source>
        <dbReference type="Pfam" id="PF04082"/>
    </source>
</evidence>
<dbReference type="GO" id="GO:0008270">
    <property type="term" value="F:zinc ion binding"/>
    <property type="evidence" value="ECO:0007669"/>
    <property type="project" value="InterPro"/>
</dbReference>
<sequence>MDVEYGLHIPSAKNLELICLVLPHIIPLAMIPLRFPEFINKLKNRTYPHYFIFAVLSVGINHTKSTRTEEDKLLETKYARKSLELINKEKDISDPLIVWACTFICAYSCMVHDLKAHDQAINIATMSIKLTRLYQLDINKKTEKVRQEYTTSELEFRRRVWWAYYIVLSGNYIFNGNFITFEQRDIVVNLPTSDFKWRYGGSIEECNNKELKLMNIVANNQREIDLPQDNHRFIINSFALFKNIAVFVTKRWRKDHYNEDNTNLRVVLYSEKLQKHKADIEKMFKDNLPSIQDEYINHRGTVKLIIDTEHHVFNYILRQLNYSMTIYLYQSELVRDHATKIRPERIKAAKSKCAKAAMNQIKLLEWYHHNVPAYYQEFTTIIWTLSGAIVLTNLFSTKVEIEKAKYMNHFNRLISIYKSSEKYFEVLSSLSSYVYYIVEIKSKKKVQNEKLKHLHKHMEPFGIYDSDVEPWIIPKYGSFFNYNCCGKVNFSTLDIEKYLGENITVDNIFEESEYTDVYKEIRKSPDLQNDKDKKMYSEYIKNTSKTVIGYSNTKNITKSVIFDSDRNTTNFFEEFVFFMGKKAAETKESKIISPQSYNPTVFAKDDQKKAKDDTENTGSKGNTSSCISEIKPIKRKHSSMSLSYILNNKN</sequence>
<evidence type="ECO:0000256" key="6">
    <source>
        <dbReference type="SAM" id="MobiDB-lite"/>
    </source>
</evidence>
<gene>
    <name evidence="8" type="ORF">BB558_007201</name>
</gene>
<comment type="caution">
    <text evidence="8">The sequence shown here is derived from an EMBL/GenBank/DDBJ whole genome shotgun (WGS) entry which is preliminary data.</text>
</comment>
<dbReference type="Proteomes" id="UP000245591">
    <property type="component" value="Unassembled WGS sequence"/>
</dbReference>
<reference evidence="8 9" key="1">
    <citation type="journal article" date="2018" name="MBio">
        <title>Comparative Genomics Reveals the Core Gene Toolbox for the Fungus-Insect Symbiosis.</title>
        <authorList>
            <person name="Wang Y."/>
            <person name="Stata M."/>
            <person name="Wang W."/>
            <person name="Stajich J.E."/>
            <person name="White M.M."/>
            <person name="Moncalvo J.M."/>
        </authorList>
    </citation>
    <scope>NUCLEOTIDE SEQUENCE [LARGE SCALE GENOMIC DNA]</scope>
    <source>
        <strain evidence="8 9">AUS-126-30</strain>
    </source>
</reference>
<evidence type="ECO:0000256" key="4">
    <source>
        <dbReference type="ARBA" id="ARBA00023163"/>
    </source>
</evidence>
<dbReference type="PANTHER" id="PTHR47338:SF5">
    <property type="entry name" value="ZN(II)2CYS6 TRANSCRIPTION FACTOR (EUROFUNG)"/>
    <property type="match status" value="1"/>
</dbReference>
<dbReference type="GO" id="GO:0006351">
    <property type="term" value="P:DNA-templated transcription"/>
    <property type="evidence" value="ECO:0007669"/>
    <property type="project" value="InterPro"/>
</dbReference>
<keyword evidence="2" id="KW-0479">Metal-binding</keyword>
<comment type="subcellular location">
    <subcellularLocation>
        <location evidence="1">Nucleus</location>
    </subcellularLocation>
</comment>
<dbReference type="AlphaFoldDB" id="A0A2U1IVP1"/>
<evidence type="ECO:0000256" key="2">
    <source>
        <dbReference type="ARBA" id="ARBA00022723"/>
    </source>
</evidence>
<keyword evidence="9" id="KW-1185">Reference proteome</keyword>
<evidence type="ECO:0000256" key="3">
    <source>
        <dbReference type="ARBA" id="ARBA00023015"/>
    </source>
</evidence>
<evidence type="ECO:0000256" key="1">
    <source>
        <dbReference type="ARBA" id="ARBA00004123"/>
    </source>
</evidence>
<keyword evidence="5" id="KW-0539">Nucleus</keyword>
<evidence type="ECO:0000313" key="9">
    <source>
        <dbReference type="Proteomes" id="UP000245591"/>
    </source>
</evidence>